<dbReference type="InterPro" id="IPR000092">
    <property type="entry name" value="Polyprenyl_synt"/>
</dbReference>
<dbReference type="PROSITE" id="PS00444">
    <property type="entry name" value="POLYPRENYL_SYNTHASE_2"/>
    <property type="match status" value="1"/>
</dbReference>
<dbReference type="SFLD" id="SFLDS00005">
    <property type="entry name" value="Isoprenoid_Synthase_Type_I"/>
    <property type="match status" value="1"/>
</dbReference>
<dbReference type="Pfam" id="PF00348">
    <property type="entry name" value="polyprenyl_synt"/>
    <property type="match status" value="1"/>
</dbReference>
<proteinExistence type="inferred from homology"/>
<dbReference type="PANTHER" id="PTHR12001:SF85">
    <property type="entry name" value="SHORT CHAIN ISOPRENYL DIPHOSPHATE SYNTHASE"/>
    <property type="match status" value="1"/>
</dbReference>
<keyword evidence="5" id="KW-0460">Magnesium</keyword>
<comment type="cofactor">
    <cofactor evidence="1">
        <name>Mg(2+)</name>
        <dbReference type="ChEBI" id="CHEBI:18420"/>
    </cofactor>
</comment>
<dbReference type="EMBL" id="CP000828">
    <property type="protein sequence ID" value="ABW25880.1"/>
    <property type="molecule type" value="Genomic_DNA"/>
</dbReference>
<dbReference type="Gene3D" id="1.10.600.10">
    <property type="entry name" value="Farnesyl Diphosphate Synthase"/>
    <property type="match status" value="1"/>
</dbReference>
<keyword evidence="8" id="KW-1185">Reference proteome</keyword>
<dbReference type="CDD" id="cd00685">
    <property type="entry name" value="Trans_IPPS_HT"/>
    <property type="match status" value="1"/>
</dbReference>
<dbReference type="PANTHER" id="PTHR12001">
    <property type="entry name" value="GERANYLGERANYL PYROPHOSPHATE SYNTHASE"/>
    <property type="match status" value="1"/>
</dbReference>
<dbReference type="GO" id="GO:0004659">
    <property type="term" value="F:prenyltransferase activity"/>
    <property type="evidence" value="ECO:0007669"/>
    <property type="project" value="InterPro"/>
</dbReference>
<evidence type="ECO:0000256" key="5">
    <source>
        <dbReference type="ARBA" id="ARBA00022842"/>
    </source>
</evidence>
<dbReference type="GO" id="GO:0046872">
    <property type="term" value="F:metal ion binding"/>
    <property type="evidence" value="ECO:0007669"/>
    <property type="project" value="UniProtKB-KW"/>
</dbReference>
<dbReference type="eggNOG" id="COG0142">
    <property type="taxonomic scope" value="Bacteria"/>
</dbReference>
<sequence length="298" mass="33728">MGKGLRPALCMATCQAFGGTEEQSLKSAVALEMIHNAFLVHDDVEDNSECRHRMPTLQAEQGVPIAVNIGDAMNALSLRLVRENIPMLGHQLTQRIYEEFEHLMLKSLEGQASELGWVRDNRCDITEADYLQMILNKTCWYSFMHPCRIGGLIASKDTLDLDRFNKFGYFMGAAFQIQDDVLNLVGDSHQYGKEIGGDIWEGKRTLMLVHLFKQGTPSERDVLQAFMAKPRGERSEEEVSWVIQRMQDYGSIDYAIAVAHQFAEAALEEFSVAYQDTPNSGEKAFIPKLIHYMISRNL</sequence>
<evidence type="ECO:0000313" key="8">
    <source>
        <dbReference type="Proteomes" id="UP000000268"/>
    </source>
</evidence>
<dbReference type="GO" id="GO:0008299">
    <property type="term" value="P:isoprenoid biosynthetic process"/>
    <property type="evidence" value="ECO:0007669"/>
    <property type="project" value="InterPro"/>
</dbReference>
<dbReference type="InterPro" id="IPR033749">
    <property type="entry name" value="Polyprenyl_synt_CS"/>
</dbReference>
<dbReference type="SUPFAM" id="SSF48576">
    <property type="entry name" value="Terpenoid synthases"/>
    <property type="match status" value="1"/>
</dbReference>
<gene>
    <name evidence="7" type="ordered locus">AM1_0836</name>
</gene>
<dbReference type="STRING" id="329726.AM1_0836"/>
<dbReference type="HOGENOM" id="CLU_014015_2_1_3"/>
<dbReference type="Proteomes" id="UP000000268">
    <property type="component" value="Chromosome"/>
</dbReference>
<evidence type="ECO:0000256" key="2">
    <source>
        <dbReference type="ARBA" id="ARBA00006706"/>
    </source>
</evidence>
<keyword evidence="4" id="KW-0479">Metal-binding</keyword>
<protein>
    <submittedName>
        <fullName evidence="7">Polyprenyl synthetase</fullName>
    </submittedName>
</protein>
<keyword evidence="3 6" id="KW-0808">Transferase</keyword>
<comment type="similarity">
    <text evidence="2 6">Belongs to the FPP/GGPP synthase family.</text>
</comment>
<dbReference type="InterPro" id="IPR008949">
    <property type="entry name" value="Isoprenoid_synthase_dom_sf"/>
</dbReference>
<name>B0BYJ5_ACAM1</name>
<evidence type="ECO:0000256" key="3">
    <source>
        <dbReference type="ARBA" id="ARBA00022679"/>
    </source>
</evidence>
<evidence type="ECO:0000256" key="4">
    <source>
        <dbReference type="ARBA" id="ARBA00022723"/>
    </source>
</evidence>
<evidence type="ECO:0000256" key="6">
    <source>
        <dbReference type="RuleBase" id="RU004466"/>
    </source>
</evidence>
<dbReference type="AlphaFoldDB" id="B0BYJ5"/>
<reference evidence="7 8" key="1">
    <citation type="journal article" date="2008" name="Proc. Natl. Acad. Sci. U.S.A.">
        <title>Niche adaptation and genome expansion in the chlorophyll d-producing cyanobacterium Acaryochloris marina.</title>
        <authorList>
            <person name="Swingley W.D."/>
            <person name="Chen M."/>
            <person name="Cheung P.C."/>
            <person name="Conrad A.L."/>
            <person name="Dejesa L.C."/>
            <person name="Hao J."/>
            <person name="Honchak B.M."/>
            <person name="Karbach L.E."/>
            <person name="Kurdoglu A."/>
            <person name="Lahiri S."/>
            <person name="Mastrian S.D."/>
            <person name="Miyashita H."/>
            <person name="Page L."/>
            <person name="Ramakrishna P."/>
            <person name="Satoh S."/>
            <person name="Sattley W.M."/>
            <person name="Shimada Y."/>
            <person name="Taylor H.L."/>
            <person name="Tomo T."/>
            <person name="Tsuchiya T."/>
            <person name="Wang Z.T."/>
            <person name="Raymond J."/>
            <person name="Mimuro M."/>
            <person name="Blankenship R.E."/>
            <person name="Touchman J.W."/>
        </authorList>
    </citation>
    <scope>NUCLEOTIDE SEQUENCE [LARGE SCALE GENOMIC DNA]</scope>
    <source>
        <strain evidence="8">MBIC 11017</strain>
    </source>
</reference>
<evidence type="ECO:0000256" key="1">
    <source>
        <dbReference type="ARBA" id="ARBA00001946"/>
    </source>
</evidence>
<dbReference type="KEGG" id="amr:AM1_0836"/>
<evidence type="ECO:0000313" key="7">
    <source>
        <dbReference type="EMBL" id="ABW25880.1"/>
    </source>
</evidence>
<organism evidence="7 8">
    <name type="scientific">Acaryochloris marina (strain MBIC 11017)</name>
    <dbReference type="NCBI Taxonomy" id="329726"/>
    <lineage>
        <taxon>Bacteria</taxon>
        <taxon>Bacillati</taxon>
        <taxon>Cyanobacteriota</taxon>
        <taxon>Cyanophyceae</taxon>
        <taxon>Acaryochloridales</taxon>
        <taxon>Acaryochloridaceae</taxon>
        <taxon>Acaryochloris</taxon>
    </lineage>
</organism>
<accession>B0BYJ5</accession>